<keyword evidence="3" id="KW-1185">Reference proteome</keyword>
<dbReference type="Proteomes" id="UP001274830">
    <property type="component" value="Unassembled WGS sequence"/>
</dbReference>
<protein>
    <recommendedName>
        <fullName evidence="4">Myb-like domain-containing protein</fullName>
    </recommendedName>
</protein>
<gene>
    <name evidence="2" type="ORF">LTR78_007553</name>
</gene>
<feature type="compositionally biased region" description="Basic residues" evidence="1">
    <location>
        <begin position="220"/>
        <end position="230"/>
    </location>
</feature>
<organism evidence="2 3">
    <name type="scientific">Recurvomyces mirabilis</name>
    <dbReference type="NCBI Taxonomy" id="574656"/>
    <lineage>
        <taxon>Eukaryota</taxon>
        <taxon>Fungi</taxon>
        <taxon>Dikarya</taxon>
        <taxon>Ascomycota</taxon>
        <taxon>Pezizomycotina</taxon>
        <taxon>Dothideomycetes</taxon>
        <taxon>Dothideomycetidae</taxon>
        <taxon>Mycosphaerellales</taxon>
        <taxon>Teratosphaeriaceae</taxon>
        <taxon>Recurvomyces</taxon>
    </lineage>
</organism>
<feature type="compositionally biased region" description="Basic and acidic residues" evidence="1">
    <location>
        <begin position="181"/>
        <end position="196"/>
    </location>
</feature>
<evidence type="ECO:0008006" key="4">
    <source>
        <dbReference type="Google" id="ProtNLM"/>
    </source>
</evidence>
<feature type="compositionally biased region" description="Basic and acidic residues" evidence="1">
    <location>
        <begin position="95"/>
        <end position="121"/>
    </location>
</feature>
<dbReference type="Pfam" id="PF13921">
    <property type="entry name" value="Myb_DNA-bind_6"/>
    <property type="match status" value="1"/>
</dbReference>
<dbReference type="EMBL" id="JAUTXT010000032">
    <property type="protein sequence ID" value="KAK3672503.1"/>
    <property type="molecule type" value="Genomic_DNA"/>
</dbReference>
<accession>A0AAE0TRJ8</accession>
<evidence type="ECO:0000256" key="1">
    <source>
        <dbReference type="SAM" id="MobiDB-lite"/>
    </source>
</evidence>
<name>A0AAE0TRJ8_9PEZI</name>
<feature type="region of interest" description="Disordered" evidence="1">
    <location>
        <begin position="181"/>
        <end position="263"/>
    </location>
</feature>
<proteinExistence type="predicted"/>
<comment type="caution">
    <text evidence="2">The sequence shown here is derived from an EMBL/GenBank/DDBJ whole genome shotgun (WGS) entry which is preliminary data.</text>
</comment>
<dbReference type="AlphaFoldDB" id="A0AAE0TRJ8"/>
<evidence type="ECO:0000313" key="2">
    <source>
        <dbReference type="EMBL" id="KAK3672503.1"/>
    </source>
</evidence>
<reference evidence="2" key="1">
    <citation type="submission" date="2023-07" db="EMBL/GenBank/DDBJ databases">
        <title>Black Yeasts Isolated from many extreme environments.</title>
        <authorList>
            <person name="Coleine C."/>
            <person name="Stajich J.E."/>
            <person name="Selbmann L."/>
        </authorList>
    </citation>
    <scope>NUCLEOTIDE SEQUENCE</scope>
    <source>
        <strain evidence="2">CCFEE 5485</strain>
    </source>
</reference>
<feature type="region of interest" description="Disordered" evidence="1">
    <location>
        <begin position="41"/>
        <end position="167"/>
    </location>
</feature>
<evidence type="ECO:0000313" key="3">
    <source>
        <dbReference type="Proteomes" id="UP001274830"/>
    </source>
</evidence>
<feature type="compositionally biased region" description="Basic and acidic residues" evidence="1">
    <location>
        <begin position="128"/>
        <end position="149"/>
    </location>
</feature>
<dbReference type="Gene3D" id="1.10.10.60">
    <property type="entry name" value="Homeodomain-like"/>
    <property type="match status" value="1"/>
</dbReference>
<sequence length="332" mass="36491">MGRLATKIAAAVTDADNLPSSQKLPRVSFIDALLPRSYINLGSPRKEQEPLDRSPSQKSYVTYYDIKKDKHGRKSIIAHKSPLGSAVNCGGKPANEGKKDKQGGGKKQDDNENGHQKDNQQGKKGGKNKQENNGGKKDDNKNDQKKGEGGNKNPQNREWTAEEHAKLKELWAANTPLKQIAKELKRPQKQCEERYNEISGGGGDDTANDEKQADAGGRSKMTKAQKKAAKKAANGAGAADGKGGTKKDAKKASSKAQSVRSNGEARFTMGEWLTLQEDDLFSFGELQCLSEIIMKDQKQTWVRIAAKFYDLTGRRVHPDDIREKFEGMAGMY</sequence>